<organism evidence="2 3">
    <name type="scientific">Cotesia glomerata</name>
    <name type="common">Lepidopteran parasitic wasp</name>
    <name type="synonym">Apanteles glomeratus</name>
    <dbReference type="NCBI Taxonomy" id="32391"/>
    <lineage>
        <taxon>Eukaryota</taxon>
        <taxon>Metazoa</taxon>
        <taxon>Ecdysozoa</taxon>
        <taxon>Arthropoda</taxon>
        <taxon>Hexapoda</taxon>
        <taxon>Insecta</taxon>
        <taxon>Pterygota</taxon>
        <taxon>Neoptera</taxon>
        <taxon>Endopterygota</taxon>
        <taxon>Hymenoptera</taxon>
        <taxon>Apocrita</taxon>
        <taxon>Ichneumonoidea</taxon>
        <taxon>Braconidae</taxon>
        <taxon>Microgastrinae</taxon>
        <taxon>Cotesia</taxon>
    </lineage>
</organism>
<name>A0AAV7I5B7_COTGL</name>
<sequence length="238" mass="26788">MGNMTATEFSTFESKNDTWIAFCKSLQRSDKPVKRSWRVWVHKIFVKNIHEIELEFWQRSYYISNPANSFKILGYLEEAMTTTKLTEQEIKSTKKYLRERSGVECEENCNDDDSSGSKKISSDEEVIQVVKVDEESKVEPDGFCAQGSQDSGPRSADGAKGKKSANLANANLEGGENTIRPIDPAQIGPLRVNQIITCLYRATGLALANEEEEEEEEEDIVAAMKNLSTKESKDDKID</sequence>
<reference evidence="2 3" key="1">
    <citation type="journal article" date="2021" name="J. Hered.">
        <title>A chromosome-level genome assembly of the parasitoid wasp, Cotesia glomerata (Hymenoptera: Braconidae).</title>
        <authorList>
            <person name="Pinto B.J."/>
            <person name="Weis J.J."/>
            <person name="Gamble T."/>
            <person name="Ode P.J."/>
            <person name="Paul R."/>
            <person name="Zaspel J.M."/>
        </authorList>
    </citation>
    <scope>NUCLEOTIDE SEQUENCE [LARGE SCALE GENOMIC DNA]</scope>
    <source>
        <strain evidence="2">CgM1</strain>
    </source>
</reference>
<dbReference type="EMBL" id="JAHXZJ010002237">
    <property type="protein sequence ID" value="KAH0546504.1"/>
    <property type="molecule type" value="Genomic_DNA"/>
</dbReference>
<keyword evidence="3" id="KW-1185">Reference proteome</keyword>
<evidence type="ECO:0000313" key="2">
    <source>
        <dbReference type="EMBL" id="KAH0546504.1"/>
    </source>
</evidence>
<feature type="region of interest" description="Disordered" evidence="1">
    <location>
        <begin position="137"/>
        <end position="163"/>
    </location>
</feature>
<accession>A0AAV7I5B7</accession>
<feature type="compositionally biased region" description="Basic and acidic residues" evidence="1">
    <location>
        <begin position="228"/>
        <end position="238"/>
    </location>
</feature>
<protein>
    <submittedName>
        <fullName evidence="2">Uncharacterized protein</fullName>
    </submittedName>
</protein>
<feature type="compositionally biased region" description="Acidic residues" evidence="1">
    <location>
        <begin position="209"/>
        <end position="220"/>
    </location>
</feature>
<evidence type="ECO:0000313" key="3">
    <source>
        <dbReference type="Proteomes" id="UP000826195"/>
    </source>
</evidence>
<evidence type="ECO:0000256" key="1">
    <source>
        <dbReference type="SAM" id="MobiDB-lite"/>
    </source>
</evidence>
<feature type="region of interest" description="Disordered" evidence="1">
    <location>
        <begin position="207"/>
        <end position="238"/>
    </location>
</feature>
<dbReference type="AlphaFoldDB" id="A0AAV7I5B7"/>
<proteinExistence type="predicted"/>
<gene>
    <name evidence="2" type="ORF">KQX54_010537</name>
</gene>
<dbReference type="Proteomes" id="UP000826195">
    <property type="component" value="Unassembled WGS sequence"/>
</dbReference>
<comment type="caution">
    <text evidence="2">The sequence shown here is derived from an EMBL/GenBank/DDBJ whole genome shotgun (WGS) entry which is preliminary data.</text>
</comment>